<protein>
    <submittedName>
        <fullName evidence="2">Tetraspanin Pls1 family</fullName>
    </submittedName>
</protein>
<name>A0A0H2RTK7_9AGAM</name>
<reference evidence="2 3" key="1">
    <citation type="submission" date="2015-04" db="EMBL/GenBank/DDBJ databases">
        <title>Complete genome sequence of Schizopora paradoxa KUC8140, a cosmopolitan wood degrader in East Asia.</title>
        <authorList>
            <consortium name="DOE Joint Genome Institute"/>
            <person name="Min B."/>
            <person name="Park H."/>
            <person name="Jang Y."/>
            <person name="Kim J.-J."/>
            <person name="Kim K.H."/>
            <person name="Pangilinan J."/>
            <person name="Lipzen A."/>
            <person name="Riley R."/>
            <person name="Grigoriev I.V."/>
            <person name="Spatafora J.W."/>
            <person name="Choi I.-G."/>
        </authorList>
    </citation>
    <scope>NUCLEOTIDE SEQUENCE [LARGE SCALE GENOMIC DNA]</scope>
    <source>
        <strain evidence="2 3">KUC8140</strain>
    </source>
</reference>
<keyword evidence="1" id="KW-0812">Transmembrane</keyword>
<feature type="transmembrane region" description="Helical" evidence="1">
    <location>
        <begin position="51"/>
        <end position="69"/>
    </location>
</feature>
<proteinExistence type="predicted"/>
<dbReference type="EMBL" id="KQ085937">
    <property type="protein sequence ID" value="KLO14897.1"/>
    <property type="molecule type" value="Genomic_DNA"/>
</dbReference>
<dbReference type="AlphaFoldDB" id="A0A0H2RTK7"/>
<gene>
    <name evidence="2" type="ORF">SCHPADRAFT_825579</name>
</gene>
<feature type="transmembrane region" description="Helical" evidence="1">
    <location>
        <begin position="12"/>
        <end position="31"/>
    </location>
</feature>
<keyword evidence="3" id="KW-1185">Reference proteome</keyword>
<dbReference type="OrthoDB" id="2279611at2759"/>
<dbReference type="InParanoid" id="A0A0H2RTK7"/>
<feature type="transmembrane region" description="Helical" evidence="1">
    <location>
        <begin position="81"/>
        <end position="102"/>
    </location>
</feature>
<sequence length="224" mass="25158">MPSKKLMGSWAFFDFCLLTAGVVTLALSIVWRRPNLLMNMVLSQSDLTAGLILAITLLVSWIISVGAIVQPNHVLGGLYLLNWVLIIDGIFILVIGTFVWFYTLQERANYHEVFSTLSTQTRIAIQDQLKCCGYFNSSDLSEVGGTFCANQTFIDVTNNATENFCVTPITAFADMTLNNIFSTIYGYMAIVILLFLATMCIIYKRKEGERFRRIDEKRGGRGFV</sequence>
<accession>A0A0H2RTK7</accession>
<organism evidence="2 3">
    <name type="scientific">Schizopora paradoxa</name>
    <dbReference type="NCBI Taxonomy" id="27342"/>
    <lineage>
        <taxon>Eukaryota</taxon>
        <taxon>Fungi</taxon>
        <taxon>Dikarya</taxon>
        <taxon>Basidiomycota</taxon>
        <taxon>Agaricomycotina</taxon>
        <taxon>Agaricomycetes</taxon>
        <taxon>Hymenochaetales</taxon>
        <taxon>Schizoporaceae</taxon>
        <taxon>Schizopora</taxon>
    </lineage>
</organism>
<dbReference type="STRING" id="27342.A0A0H2RTK7"/>
<evidence type="ECO:0000313" key="3">
    <source>
        <dbReference type="Proteomes" id="UP000053477"/>
    </source>
</evidence>
<keyword evidence="1" id="KW-0472">Membrane</keyword>
<dbReference type="Proteomes" id="UP000053477">
    <property type="component" value="Unassembled WGS sequence"/>
</dbReference>
<evidence type="ECO:0000313" key="2">
    <source>
        <dbReference type="EMBL" id="KLO14897.1"/>
    </source>
</evidence>
<keyword evidence="1" id="KW-1133">Transmembrane helix</keyword>
<evidence type="ECO:0000256" key="1">
    <source>
        <dbReference type="SAM" id="Phobius"/>
    </source>
</evidence>
<feature type="transmembrane region" description="Helical" evidence="1">
    <location>
        <begin position="184"/>
        <end position="203"/>
    </location>
</feature>